<accession>A0A1W1Y1U3</accession>
<dbReference type="STRING" id="1938817.SAMN06296008_10144"/>
<organism evidence="2 3">
    <name type="scientific">Polynucleobacter kasalickyi</name>
    <dbReference type="NCBI Taxonomy" id="1938817"/>
    <lineage>
        <taxon>Bacteria</taxon>
        <taxon>Pseudomonadati</taxon>
        <taxon>Pseudomonadota</taxon>
        <taxon>Betaproteobacteria</taxon>
        <taxon>Burkholderiales</taxon>
        <taxon>Burkholderiaceae</taxon>
        <taxon>Polynucleobacter</taxon>
    </lineage>
</organism>
<keyword evidence="1" id="KW-0472">Membrane</keyword>
<evidence type="ECO:0000256" key="1">
    <source>
        <dbReference type="SAM" id="Phobius"/>
    </source>
</evidence>
<dbReference type="RefSeq" id="WP_084281846.1">
    <property type="nucleotide sequence ID" value="NZ_FWXJ01000001.1"/>
</dbReference>
<reference evidence="2 3" key="1">
    <citation type="submission" date="2017-04" db="EMBL/GenBank/DDBJ databases">
        <authorList>
            <person name="Afonso C.L."/>
            <person name="Miller P.J."/>
            <person name="Scott M.A."/>
            <person name="Spackman E."/>
            <person name="Goraichik I."/>
            <person name="Dimitrov K.M."/>
            <person name="Suarez D.L."/>
            <person name="Swayne D.E."/>
        </authorList>
    </citation>
    <scope>NUCLEOTIDE SEQUENCE [LARGE SCALE GENOMIC DNA]</scope>
    <source>
        <strain evidence="2 3">VK13</strain>
    </source>
</reference>
<feature type="transmembrane region" description="Helical" evidence="1">
    <location>
        <begin position="16"/>
        <end position="36"/>
    </location>
</feature>
<keyword evidence="1" id="KW-1133">Transmembrane helix</keyword>
<dbReference type="EMBL" id="FWXJ01000001">
    <property type="protein sequence ID" value="SMC30112.1"/>
    <property type="molecule type" value="Genomic_DNA"/>
</dbReference>
<evidence type="ECO:0000313" key="3">
    <source>
        <dbReference type="Proteomes" id="UP000192708"/>
    </source>
</evidence>
<gene>
    <name evidence="2" type="ORF">SAMN06296008_10144</name>
</gene>
<protein>
    <submittedName>
        <fullName evidence="2">Uncharacterized protein</fullName>
    </submittedName>
</protein>
<dbReference type="Proteomes" id="UP000192708">
    <property type="component" value="Unassembled WGS sequence"/>
</dbReference>
<keyword evidence="3" id="KW-1185">Reference proteome</keyword>
<name>A0A1W1Y1U3_9BURK</name>
<dbReference type="OrthoDB" id="9845997at2"/>
<sequence>MALTNLPVTSEHTKGFILPMTLALISLVGLWGTILLEQMQIQSAHMEKSRHEKLIFYKAQAHLNQCLTQQNVATATATIIDQCCLFEELSTIKGKKSSSHSQQKLYRVSVHHQLVHPLNKTILGAARLQTSFIQSAHSPARIAISWREIFDLSWEKELSRETAGKPFIWDQLPICQHLLKTH</sequence>
<dbReference type="AlphaFoldDB" id="A0A1W1Y1U3"/>
<keyword evidence="1" id="KW-0812">Transmembrane</keyword>
<proteinExistence type="predicted"/>
<evidence type="ECO:0000313" key="2">
    <source>
        <dbReference type="EMBL" id="SMC30112.1"/>
    </source>
</evidence>